<accession>A0A7S2UGK4</accession>
<dbReference type="EMBL" id="HBHQ01016205">
    <property type="protein sequence ID" value="CAD9818990.1"/>
    <property type="molecule type" value="Transcribed_RNA"/>
</dbReference>
<dbReference type="AlphaFoldDB" id="A0A7S2UGK4"/>
<reference evidence="3" key="1">
    <citation type="submission" date="2021-01" db="EMBL/GenBank/DDBJ databases">
        <authorList>
            <person name="Corre E."/>
            <person name="Pelletier E."/>
            <person name="Niang G."/>
            <person name="Scheremetjew M."/>
            <person name="Finn R."/>
            <person name="Kale V."/>
            <person name="Holt S."/>
            <person name="Cochrane G."/>
            <person name="Meng A."/>
            <person name="Brown T."/>
            <person name="Cohen L."/>
        </authorList>
    </citation>
    <scope>NUCLEOTIDE SEQUENCE</scope>
    <source>
        <strain evidence="3">CCMP2084</strain>
    </source>
</reference>
<dbReference type="Gene3D" id="1.25.40.10">
    <property type="entry name" value="Tetratricopeptide repeat domain"/>
    <property type="match status" value="1"/>
</dbReference>
<feature type="compositionally biased region" description="Low complexity" evidence="1">
    <location>
        <begin position="559"/>
        <end position="568"/>
    </location>
</feature>
<dbReference type="InterPro" id="IPR005112">
    <property type="entry name" value="dDENN_dom"/>
</dbReference>
<dbReference type="InterPro" id="IPR051696">
    <property type="entry name" value="DENN_Domain_GEFs"/>
</dbReference>
<gene>
    <name evidence="3" type="ORF">ASEP1449_LOCUS10822</name>
</gene>
<dbReference type="SMART" id="SM00801">
    <property type="entry name" value="dDENN"/>
    <property type="match status" value="1"/>
</dbReference>
<evidence type="ECO:0000259" key="2">
    <source>
        <dbReference type="PROSITE" id="PS50211"/>
    </source>
</evidence>
<proteinExistence type="predicted"/>
<dbReference type="Pfam" id="PF03455">
    <property type="entry name" value="dDENN"/>
    <property type="match status" value="1"/>
</dbReference>
<feature type="region of interest" description="Disordered" evidence="1">
    <location>
        <begin position="494"/>
        <end position="586"/>
    </location>
</feature>
<evidence type="ECO:0000313" key="3">
    <source>
        <dbReference type="EMBL" id="CAD9818990.1"/>
    </source>
</evidence>
<dbReference type="InterPro" id="IPR011990">
    <property type="entry name" value="TPR-like_helical_dom_sf"/>
</dbReference>
<dbReference type="InterPro" id="IPR037516">
    <property type="entry name" value="Tripartite_DENN"/>
</dbReference>
<dbReference type="GO" id="GO:0032483">
    <property type="term" value="P:regulation of Rab protein signal transduction"/>
    <property type="evidence" value="ECO:0007669"/>
    <property type="project" value="TreeGrafter"/>
</dbReference>
<dbReference type="PROSITE" id="PS50211">
    <property type="entry name" value="DENN"/>
    <property type="match status" value="1"/>
</dbReference>
<dbReference type="PANTHER" id="PTHR12296">
    <property type="entry name" value="DENN DOMAIN-CONTAINING PROTEIN 4"/>
    <property type="match status" value="1"/>
</dbReference>
<evidence type="ECO:0000256" key="1">
    <source>
        <dbReference type="SAM" id="MobiDB-lite"/>
    </source>
</evidence>
<organism evidence="3">
    <name type="scientific">Attheya septentrionalis</name>
    <dbReference type="NCBI Taxonomy" id="420275"/>
    <lineage>
        <taxon>Eukaryota</taxon>
        <taxon>Sar</taxon>
        <taxon>Stramenopiles</taxon>
        <taxon>Ochrophyta</taxon>
        <taxon>Bacillariophyta</taxon>
        <taxon>Coscinodiscophyceae</taxon>
        <taxon>Chaetocerotophycidae</taxon>
        <taxon>Chaetocerotales</taxon>
        <taxon>Attheyaceae</taxon>
        <taxon>Attheya</taxon>
    </lineage>
</organism>
<dbReference type="PANTHER" id="PTHR12296:SF21">
    <property type="entry name" value="DENN DOMAIN-CONTAINING PROTEIN 3"/>
    <property type="match status" value="1"/>
</dbReference>
<name>A0A7S2UGK4_9STRA</name>
<feature type="domain" description="UDENN" evidence="2">
    <location>
        <begin position="1"/>
        <end position="166"/>
    </location>
</feature>
<dbReference type="Gene3D" id="6.10.140.1000">
    <property type="match status" value="1"/>
</dbReference>
<feature type="compositionally biased region" description="Polar residues" evidence="1">
    <location>
        <begin position="496"/>
        <end position="507"/>
    </location>
</feature>
<sequence>MPEKEVDEILEEADALWREKLSNYDFAFNLAYTPNSPNLLNDNENANVAAVASGKSKRNLLAGLNLSVEPNGQSRWDKVQEAFLRFYVTILRGYRKFLVRPENMGETDQEHTAKKNRPRWNEQCTFRMEDFLETRAENLHGFLTELCSTQQFSDFITKRLYYPGEPDVIFFDQSIDAKRNRSKLQMRKTETPFLQSAQAHKVLNTLHAIEPNAEDVPSLEKQAPYVDAGSDDNTLGKYMYTTWPAELNPELYGIPRPTPKIINAEFDRRSALSAQLRSISIRDGFDDEDEYWELYAADCSASPEVAAFTLFINAYTAMTGIDLIKFEKKRQQMGMGIIRSPGDQNSQSTLTEADPDSLFANLDFSYNPYSKQQEEVKGIVDDQQNGGSSTDYEEMRAVAKAQLDLAFETLKMIKKRGLRADPDSYKCLIEACGRCGNVRRATQLMEIIRSEHLIGDAEMYSYFMQAFSSWNPSDIPTGEKNNELEAAMARLPDQFSPANTSGPQTPDKSFPPSHNYWNFLNGTNGSEQDASFTPSSNNTSDAGSVSETASSLSDDNAKKLGLSSLSKGSVKKKGRPSSLKGSIRNLGLGHSRTGSLVVTLQKKKDLLITEAVLKQVNLGETILEFVYSDIQIDTSSDACPKCSRCLKEDDIIRGWKPREFRDYTTACPQCTHRFVPRFSVRCSSASFEGSQGKGSPLYCEYLSPWVMRKEMRSLIDGEGGIEAILDPEWRSGTGINATLWWNMVVCFLRYRLPITFLLEGNFPNNRLIMPTPESDS</sequence>
<dbReference type="GO" id="GO:0031410">
    <property type="term" value="C:cytoplasmic vesicle"/>
    <property type="evidence" value="ECO:0007669"/>
    <property type="project" value="TreeGrafter"/>
</dbReference>
<feature type="compositionally biased region" description="Polar residues" evidence="1">
    <location>
        <begin position="515"/>
        <end position="554"/>
    </location>
</feature>
<protein>
    <recommendedName>
        <fullName evidence="2">UDENN domain-containing protein</fullName>
    </recommendedName>
</protein>